<accession>A0A8J7W4Y0</accession>
<proteinExistence type="predicted"/>
<comment type="caution">
    <text evidence="2">The sequence shown here is derived from an EMBL/GenBank/DDBJ whole genome shotgun (WGS) entry which is preliminary data.</text>
</comment>
<dbReference type="EMBL" id="JAGSND010000026">
    <property type="protein sequence ID" value="MBR0600381.1"/>
    <property type="molecule type" value="Genomic_DNA"/>
</dbReference>
<dbReference type="Pfam" id="PF14344">
    <property type="entry name" value="DUF4397"/>
    <property type="match status" value="1"/>
</dbReference>
<evidence type="ECO:0000259" key="1">
    <source>
        <dbReference type="Pfam" id="PF14344"/>
    </source>
</evidence>
<organism evidence="2 3">
    <name type="scientific">Sinanaerobacter chloroacetimidivorans</name>
    <dbReference type="NCBI Taxonomy" id="2818044"/>
    <lineage>
        <taxon>Bacteria</taxon>
        <taxon>Bacillati</taxon>
        <taxon>Bacillota</taxon>
        <taxon>Clostridia</taxon>
        <taxon>Peptostreptococcales</taxon>
        <taxon>Anaerovoracaceae</taxon>
        <taxon>Sinanaerobacter</taxon>
    </lineage>
</organism>
<dbReference type="AlphaFoldDB" id="A0A8J7W4Y0"/>
<feature type="domain" description="DUF4397" evidence="1">
    <location>
        <begin position="23"/>
        <end position="140"/>
    </location>
</feature>
<reference evidence="2" key="2">
    <citation type="submission" date="2021-04" db="EMBL/GenBank/DDBJ databases">
        <authorList>
            <person name="Liu J."/>
        </authorList>
    </citation>
    <scope>NUCLEOTIDE SEQUENCE</scope>
    <source>
        <strain evidence="2">BAD-6</strain>
    </source>
</reference>
<evidence type="ECO:0000313" key="2">
    <source>
        <dbReference type="EMBL" id="MBR0600381.1"/>
    </source>
</evidence>
<reference evidence="2" key="1">
    <citation type="submission" date="2021-04" db="EMBL/GenBank/DDBJ databases">
        <title>Sinoanaerobacter chloroacetimidivorans sp. nov., an obligate anaerobic bacterium isolated from anaerobic sludge.</title>
        <authorList>
            <person name="Bao Y."/>
        </authorList>
    </citation>
    <scope>NUCLEOTIDE SEQUENCE</scope>
    <source>
        <strain evidence="2">BAD-6</strain>
    </source>
</reference>
<gene>
    <name evidence="2" type="ORF">KCX82_21160</name>
</gene>
<dbReference type="RefSeq" id="WP_227020496.1">
    <property type="nucleotide sequence ID" value="NZ_JAGSND010000026.1"/>
</dbReference>
<evidence type="ECO:0000313" key="3">
    <source>
        <dbReference type="Proteomes" id="UP000675664"/>
    </source>
</evidence>
<keyword evidence="3" id="KW-1185">Reference proteome</keyword>
<dbReference type="Proteomes" id="UP000675664">
    <property type="component" value="Unassembled WGS sequence"/>
</dbReference>
<protein>
    <submittedName>
        <fullName evidence="2">DUF4397 domain-containing protein</fullName>
    </submittedName>
</protein>
<name>A0A8J7W4Y0_9FIRM</name>
<dbReference type="InterPro" id="IPR025510">
    <property type="entry name" value="DUF4397"/>
</dbReference>
<sequence>MYQNNKNAGYIKYQNMNEPGTGYVRFLHAVPAAIEVNVFADDQLLADEISFGEYNDYTPLQKGNYTITLYETEMSGIPPEALLTNSLEITDDTFLTLAAAGTPESLSFLAIPDSDMPMASGQSMVRFAHLSPNGPAVDIALEDGTILFSNISYKQITPYLAVPPMEYTLQVRTAGTPNVVLTFPEAILVPDEMYTVYAIGLTGENPELEAIMLLDGRY</sequence>